<organism evidence="1 2">
    <name type="scientific">Turnera subulata</name>
    <dbReference type="NCBI Taxonomy" id="218843"/>
    <lineage>
        <taxon>Eukaryota</taxon>
        <taxon>Viridiplantae</taxon>
        <taxon>Streptophyta</taxon>
        <taxon>Embryophyta</taxon>
        <taxon>Tracheophyta</taxon>
        <taxon>Spermatophyta</taxon>
        <taxon>Magnoliopsida</taxon>
        <taxon>eudicotyledons</taxon>
        <taxon>Gunneridae</taxon>
        <taxon>Pentapetalae</taxon>
        <taxon>rosids</taxon>
        <taxon>fabids</taxon>
        <taxon>Malpighiales</taxon>
        <taxon>Passifloraceae</taxon>
        <taxon>Turnera</taxon>
    </lineage>
</organism>
<dbReference type="EMBL" id="JAKUCV010001655">
    <property type="protein sequence ID" value="KAJ4845489.1"/>
    <property type="molecule type" value="Genomic_DNA"/>
</dbReference>
<reference evidence="1" key="2">
    <citation type="journal article" date="2023" name="Plants (Basel)">
        <title>Annotation of the Turnera subulata (Passifloraceae) Draft Genome Reveals the S-Locus Evolved after the Divergence of Turneroideae from Passifloroideae in a Stepwise Manner.</title>
        <authorList>
            <person name="Henning P.M."/>
            <person name="Roalson E.H."/>
            <person name="Mir W."/>
            <person name="McCubbin A.G."/>
            <person name="Shore J.S."/>
        </authorList>
    </citation>
    <scope>NUCLEOTIDE SEQUENCE</scope>
    <source>
        <strain evidence="1">F60SS</strain>
    </source>
</reference>
<keyword evidence="2" id="KW-1185">Reference proteome</keyword>
<evidence type="ECO:0000313" key="1">
    <source>
        <dbReference type="EMBL" id="KAJ4845489.1"/>
    </source>
</evidence>
<feature type="non-terminal residue" evidence="1">
    <location>
        <position position="1"/>
    </location>
</feature>
<sequence length="139" mass="15999">MIWPMHMPPLVVAAQASCPQLYLLFHMTRPLHMPSTNPLRDRTWWLAISLQVYTSSETRTYDVTVYTVNQASCLHLCLLFHMICPMHMPPLVVAAQALSPQLCLLFHMTRPLHMPPLVIARCHLCFAFSLTMHLMCNSR</sequence>
<name>A0A9Q0JKZ8_9ROSI</name>
<dbReference type="AlphaFoldDB" id="A0A9Q0JKZ8"/>
<dbReference type="Proteomes" id="UP001141552">
    <property type="component" value="Unassembled WGS sequence"/>
</dbReference>
<accession>A0A9Q0JKZ8</accession>
<gene>
    <name evidence="1" type="ORF">Tsubulata_036734</name>
</gene>
<evidence type="ECO:0000313" key="2">
    <source>
        <dbReference type="Proteomes" id="UP001141552"/>
    </source>
</evidence>
<protein>
    <submittedName>
        <fullName evidence="1">Uncharacterized protein</fullName>
    </submittedName>
</protein>
<proteinExistence type="predicted"/>
<reference evidence="1" key="1">
    <citation type="submission" date="2022-02" db="EMBL/GenBank/DDBJ databases">
        <authorList>
            <person name="Henning P.M."/>
            <person name="McCubbin A.G."/>
            <person name="Shore J.S."/>
        </authorList>
    </citation>
    <scope>NUCLEOTIDE SEQUENCE</scope>
    <source>
        <strain evidence="1">F60SS</strain>
        <tissue evidence="1">Leaves</tissue>
    </source>
</reference>
<comment type="caution">
    <text evidence="1">The sequence shown here is derived from an EMBL/GenBank/DDBJ whole genome shotgun (WGS) entry which is preliminary data.</text>
</comment>